<evidence type="ECO:0000256" key="1">
    <source>
        <dbReference type="ARBA" id="ARBA00023125"/>
    </source>
</evidence>
<dbReference type="PROSITE" id="PS50935">
    <property type="entry name" value="SSB"/>
    <property type="match status" value="1"/>
</dbReference>
<dbReference type="InterPro" id="IPR011344">
    <property type="entry name" value="ssDNA-bd"/>
</dbReference>
<organism evidence="4 5">
    <name type="scientific">Parasutterella muris</name>
    <dbReference type="NCBI Taxonomy" id="2565572"/>
    <lineage>
        <taxon>Bacteria</taxon>
        <taxon>Pseudomonadati</taxon>
        <taxon>Pseudomonadota</taxon>
        <taxon>Betaproteobacteria</taxon>
        <taxon>Burkholderiales</taxon>
        <taxon>Sutterellaceae</taxon>
        <taxon>Parasutterella</taxon>
    </lineage>
</organism>
<dbReference type="EMBL" id="WSRP01000037">
    <property type="protein sequence ID" value="MVX57599.1"/>
    <property type="molecule type" value="Genomic_DNA"/>
</dbReference>
<dbReference type="SUPFAM" id="SSF50249">
    <property type="entry name" value="Nucleic acid-binding proteins"/>
    <property type="match status" value="1"/>
</dbReference>
<comment type="subunit">
    <text evidence="2">Homotetramer.</text>
</comment>
<dbReference type="Proteomes" id="UP000472580">
    <property type="component" value="Unassembled WGS sequence"/>
</dbReference>
<gene>
    <name evidence="4" type="primary">ssb</name>
    <name evidence="4" type="ORF">E5987_10395</name>
</gene>
<proteinExistence type="inferred from homology"/>
<dbReference type="PANTHER" id="PTHR10302">
    <property type="entry name" value="SINGLE-STRANDED DNA-BINDING PROTEIN"/>
    <property type="match status" value="1"/>
</dbReference>
<name>A0A6L6YLB4_9BURK</name>
<dbReference type="InterPro" id="IPR012340">
    <property type="entry name" value="NA-bd_OB-fold"/>
</dbReference>
<protein>
    <recommendedName>
        <fullName evidence="2 3">Single-stranded DNA-binding protein</fullName>
        <shortName evidence="2">SSB</shortName>
    </recommendedName>
</protein>
<comment type="caution">
    <text evidence="4">The sequence shown here is derived from an EMBL/GenBank/DDBJ whole genome shotgun (WGS) entry which is preliminary data.</text>
</comment>
<accession>A0A6L6YLB4</accession>
<evidence type="ECO:0000256" key="2">
    <source>
        <dbReference type="HAMAP-Rule" id="MF_00984"/>
    </source>
</evidence>
<dbReference type="PANTHER" id="PTHR10302:SF27">
    <property type="entry name" value="SINGLE-STRANDED DNA-BINDING PROTEIN"/>
    <property type="match status" value="1"/>
</dbReference>
<dbReference type="GO" id="GO:0003697">
    <property type="term" value="F:single-stranded DNA binding"/>
    <property type="evidence" value="ECO:0007669"/>
    <property type="project" value="UniProtKB-UniRule"/>
</dbReference>
<dbReference type="OrthoDB" id="9809878at2"/>
<dbReference type="HAMAP" id="MF_00984">
    <property type="entry name" value="SSB"/>
    <property type="match status" value="1"/>
</dbReference>
<keyword evidence="5" id="KW-1185">Reference proteome</keyword>
<evidence type="ECO:0000313" key="5">
    <source>
        <dbReference type="Proteomes" id="UP000472580"/>
    </source>
</evidence>
<dbReference type="RefSeq" id="WP_160336018.1">
    <property type="nucleotide sequence ID" value="NZ_WSRP01000037.1"/>
</dbReference>
<dbReference type="InterPro" id="IPR000424">
    <property type="entry name" value="Primosome_PriB/ssb"/>
</dbReference>
<evidence type="ECO:0000256" key="3">
    <source>
        <dbReference type="PIRNR" id="PIRNR002070"/>
    </source>
</evidence>
<dbReference type="AlphaFoldDB" id="A0A6L6YLB4"/>
<dbReference type="GO" id="GO:0006260">
    <property type="term" value="P:DNA replication"/>
    <property type="evidence" value="ECO:0007669"/>
    <property type="project" value="InterPro"/>
</dbReference>
<comment type="caution">
    <text evidence="2">Lacks conserved residue(s) required for the propagation of feature annotation.</text>
</comment>
<reference evidence="4 5" key="1">
    <citation type="submission" date="2019-12" db="EMBL/GenBank/DDBJ databases">
        <title>Microbes associate with the intestines of laboratory mice.</title>
        <authorList>
            <person name="Navarre W."/>
            <person name="Wong E."/>
        </authorList>
    </citation>
    <scope>NUCLEOTIDE SEQUENCE [LARGE SCALE GENOMIC DNA]</scope>
    <source>
        <strain evidence="4 5">NM82_D38</strain>
    </source>
</reference>
<dbReference type="Gene3D" id="2.40.50.140">
    <property type="entry name" value="Nucleic acid-binding proteins"/>
    <property type="match status" value="1"/>
</dbReference>
<dbReference type="PIRSF" id="PIRSF002070">
    <property type="entry name" value="SSB"/>
    <property type="match status" value="1"/>
</dbReference>
<dbReference type="Pfam" id="PF00436">
    <property type="entry name" value="SSB"/>
    <property type="match status" value="1"/>
</dbReference>
<keyword evidence="1 2" id="KW-0238">DNA-binding</keyword>
<dbReference type="CDD" id="cd04496">
    <property type="entry name" value="SSB_OBF"/>
    <property type="match status" value="1"/>
</dbReference>
<sequence>MASVNKVILLGNLGSDPDVDTLKTGTKIAKLSLATTLVRKNDRNERVESTEWHRVTFFGRLAEIAEQYLMKGSSCYVEGRLKTDRWEDSNGQTHYSTQIIGETLQLLGSNMRR</sequence>
<dbReference type="GO" id="GO:0009295">
    <property type="term" value="C:nucleoid"/>
    <property type="evidence" value="ECO:0007669"/>
    <property type="project" value="TreeGrafter"/>
</dbReference>
<dbReference type="NCBIfam" id="TIGR00621">
    <property type="entry name" value="ssb"/>
    <property type="match status" value="1"/>
</dbReference>
<evidence type="ECO:0000313" key="4">
    <source>
        <dbReference type="EMBL" id="MVX57599.1"/>
    </source>
</evidence>